<gene>
    <name evidence="2" type="ORF">EDD33_2706</name>
</gene>
<dbReference type="Pfam" id="PF11303">
    <property type="entry name" value="DUF3105"/>
    <property type="match status" value="1"/>
</dbReference>
<evidence type="ECO:0000313" key="3">
    <source>
        <dbReference type="Proteomes" id="UP000281738"/>
    </source>
</evidence>
<sequence length="181" mass="19010">MPVGLVLLSLVAGVGVGLRDASEEQSAGADLKAVKSYEAESDHVTEPVDYEQMPPAGGPHNPIWLNCGTYGTAVPNENAVHSMEHGATWVTYDPDLPDEDVDVLKKAMPDSYGVLSPYEGLENPVTASAWGKQLVLDDVNDPRLKGFISKYTQSPDAPEPGASCSGGSDGSLPLDTAAQSQ</sequence>
<feature type="region of interest" description="Disordered" evidence="1">
    <location>
        <begin position="148"/>
        <end position="181"/>
    </location>
</feature>
<evidence type="ECO:0000313" key="2">
    <source>
        <dbReference type="EMBL" id="ROR91829.1"/>
    </source>
</evidence>
<comment type="caution">
    <text evidence="2">The sequence shown here is derived from an EMBL/GenBank/DDBJ whole genome shotgun (WGS) entry which is preliminary data.</text>
</comment>
<proteinExistence type="predicted"/>
<dbReference type="EMBL" id="RKHO01000001">
    <property type="protein sequence ID" value="ROR91829.1"/>
    <property type="molecule type" value="Genomic_DNA"/>
</dbReference>
<organism evidence="2 3">
    <name type="scientific">Nocardioides aurantiacus</name>
    <dbReference type="NCBI Taxonomy" id="86796"/>
    <lineage>
        <taxon>Bacteria</taxon>
        <taxon>Bacillati</taxon>
        <taxon>Actinomycetota</taxon>
        <taxon>Actinomycetes</taxon>
        <taxon>Propionibacteriales</taxon>
        <taxon>Nocardioidaceae</taxon>
        <taxon>Nocardioides</taxon>
    </lineage>
</organism>
<reference evidence="2 3" key="1">
    <citation type="submission" date="2018-11" db="EMBL/GenBank/DDBJ databases">
        <title>Sequencing the genomes of 1000 actinobacteria strains.</title>
        <authorList>
            <person name="Klenk H.-P."/>
        </authorList>
    </citation>
    <scope>NUCLEOTIDE SEQUENCE [LARGE SCALE GENOMIC DNA]</scope>
    <source>
        <strain evidence="2 3">DSM 12652</strain>
    </source>
</reference>
<dbReference type="InterPro" id="IPR021454">
    <property type="entry name" value="DUF3105"/>
</dbReference>
<name>A0A3N2CWG5_9ACTN</name>
<dbReference type="Proteomes" id="UP000281738">
    <property type="component" value="Unassembled WGS sequence"/>
</dbReference>
<dbReference type="AlphaFoldDB" id="A0A3N2CWG5"/>
<keyword evidence="3" id="KW-1185">Reference proteome</keyword>
<protein>
    <submittedName>
        <fullName evidence="2">Uncharacterized protein DUF3105</fullName>
    </submittedName>
</protein>
<accession>A0A3N2CWG5</accession>
<evidence type="ECO:0000256" key="1">
    <source>
        <dbReference type="SAM" id="MobiDB-lite"/>
    </source>
</evidence>